<sequence length="364" mass="40496">MGDAMNMLKIYSHVQSACAAAPRYTQETEQEESRWVHEVKKAPTADEVSVSAVDKLTQVVEKLLDAVERLSNSFESSAVDPFVRQPGKPFRNKKAYAEYPVECPYPGKVRNRWYNDQRQVMYPAGAGGGGLRGHRNQNSKVRPEGSYRGRYGSNWGHFHAMSLPNHKEKEPVVVAATTKQLGQPEVDHVNQLGPVSQFCMKHAKDVHDAVPLVLPTVPDVVSDPRMVIGESTEGDHGDPVCDDEFRVQRVAVQSAEAAKSMATDRADQVGAKIAQRKAAETTPATERSVLVRRATEVVACNRREGGACGCRVAPDDSWEGGVRRLVRRGSKGWRPSSSRRWERSQRWKLGWRPPERLTSKICTA</sequence>
<proteinExistence type="predicted"/>
<reference evidence="2" key="1">
    <citation type="journal article" date="2019" name="bioRxiv">
        <title>The Genome of the Zebra Mussel, Dreissena polymorpha: A Resource for Invasive Species Research.</title>
        <authorList>
            <person name="McCartney M.A."/>
            <person name="Auch B."/>
            <person name="Kono T."/>
            <person name="Mallez S."/>
            <person name="Zhang Y."/>
            <person name="Obille A."/>
            <person name="Becker A."/>
            <person name="Abrahante J.E."/>
            <person name="Garbe J."/>
            <person name="Badalamenti J.P."/>
            <person name="Herman A."/>
            <person name="Mangelson H."/>
            <person name="Liachko I."/>
            <person name="Sullivan S."/>
            <person name="Sone E.D."/>
            <person name="Koren S."/>
            <person name="Silverstein K.A.T."/>
            <person name="Beckman K.B."/>
            <person name="Gohl D.M."/>
        </authorList>
    </citation>
    <scope>NUCLEOTIDE SEQUENCE</scope>
    <source>
        <strain evidence="2">Duluth1</strain>
        <tissue evidence="2">Whole animal</tissue>
    </source>
</reference>
<evidence type="ECO:0000313" key="2">
    <source>
        <dbReference type="EMBL" id="KAH3711335.1"/>
    </source>
</evidence>
<organism evidence="2 3">
    <name type="scientific">Dreissena polymorpha</name>
    <name type="common">Zebra mussel</name>
    <name type="synonym">Mytilus polymorpha</name>
    <dbReference type="NCBI Taxonomy" id="45954"/>
    <lineage>
        <taxon>Eukaryota</taxon>
        <taxon>Metazoa</taxon>
        <taxon>Spiralia</taxon>
        <taxon>Lophotrochozoa</taxon>
        <taxon>Mollusca</taxon>
        <taxon>Bivalvia</taxon>
        <taxon>Autobranchia</taxon>
        <taxon>Heteroconchia</taxon>
        <taxon>Euheterodonta</taxon>
        <taxon>Imparidentia</taxon>
        <taxon>Neoheterodontei</taxon>
        <taxon>Myida</taxon>
        <taxon>Dreissenoidea</taxon>
        <taxon>Dreissenidae</taxon>
        <taxon>Dreissena</taxon>
    </lineage>
</organism>
<name>A0A9D4BVE7_DREPO</name>
<gene>
    <name evidence="2" type="ORF">DPMN_070840</name>
</gene>
<evidence type="ECO:0000313" key="3">
    <source>
        <dbReference type="Proteomes" id="UP000828390"/>
    </source>
</evidence>
<comment type="caution">
    <text evidence="2">The sequence shown here is derived from an EMBL/GenBank/DDBJ whole genome shotgun (WGS) entry which is preliminary data.</text>
</comment>
<feature type="region of interest" description="Disordered" evidence="1">
    <location>
        <begin position="125"/>
        <end position="144"/>
    </location>
</feature>
<reference evidence="2" key="2">
    <citation type="submission" date="2020-11" db="EMBL/GenBank/DDBJ databases">
        <authorList>
            <person name="McCartney M.A."/>
            <person name="Auch B."/>
            <person name="Kono T."/>
            <person name="Mallez S."/>
            <person name="Becker A."/>
            <person name="Gohl D.M."/>
            <person name="Silverstein K.A.T."/>
            <person name="Koren S."/>
            <person name="Bechman K.B."/>
            <person name="Herman A."/>
            <person name="Abrahante J.E."/>
            <person name="Garbe J."/>
        </authorList>
    </citation>
    <scope>NUCLEOTIDE SEQUENCE</scope>
    <source>
        <strain evidence="2">Duluth1</strain>
        <tissue evidence="2">Whole animal</tissue>
    </source>
</reference>
<keyword evidence="3" id="KW-1185">Reference proteome</keyword>
<dbReference type="Proteomes" id="UP000828390">
    <property type="component" value="Unassembled WGS sequence"/>
</dbReference>
<protein>
    <submittedName>
        <fullName evidence="2">Uncharacterized protein</fullName>
    </submittedName>
</protein>
<evidence type="ECO:0000256" key="1">
    <source>
        <dbReference type="SAM" id="MobiDB-lite"/>
    </source>
</evidence>
<accession>A0A9D4BVE7</accession>
<dbReference type="EMBL" id="JAIWYP010000014">
    <property type="protein sequence ID" value="KAH3711335.1"/>
    <property type="molecule type" value="Genomic_DNA"/>
</dbReference>
<dbReference type="AlphaFoldDB" id="A0A9D4BVE7"/>